<dbReference type="SUPFAM" id="SSF55008">
    <property type="entry name" value="HMA, heavy metal-associated domain"/>
    <property type="match status" value="1"/>
</dbReference>
<dbReference type="Gene3D" id="3.30.70.100">
    <property type="match status" value="1"/>
</dbReference>
<dbReference type="Gene3D" id="1.10.10.60">
    <property type="entry name" value="Homeodomain-like"/>
    <property type="match status" value="1"/>
</dbReference>
<dbReference type="PROSITE" id="PS00041">
    <property type="entry name" value="HTH_ARAC_FAMILY_1"/>
    <property type="match status" value="1"/>
</dbReference>
<dbReference type="Pfam" id="PF12833">
    <property type="entry name" value="HTH_18"/>
    <property type="match status" value="1"/>
</dbReference>
<evidence type="ECO:0000313" key="6">
    <source>
        <dbReference type="Proteomes" id="UP001597116"/>
    </source>
</evidence>
<evidence type="ECO:0000256" key="2">
    <source>
        <dbReference type="ARBA" id="ARBA00023125"/>
    </source>
</evidence>
<keyword evidence="2" id="KW-0238">DNA-binding</keyword>
<dbReference type="SMART" id="SM00342">
    <property type="entry name" value="HTH_ARAC"/>
    <property type="match status" value="1"/>
</dbReference>
<evidence type="ECO:0000259" key="4">
    <source>
        <dbReference type="PROSITE" id="PS01124"/>
    </source>
</evidence>
<dbReference type="InterPro" id="IPR018062">
    <property type="entry name" value="HTH_AraC-typ_CS"/>
</dbReference>
<dbReference type="Proteomes" id="UP001597116">
    <property type="component" value="Unassembled WGS sequence"/>
</dbReference>
<proteinExistence type="predicted"/>
<dbReference type="InterPro" id="IPR018060">
    <property type="entry name" value="HTH_AraC"/>
</dbReference>
<keyword evidence="1" id="KW-0805">Transcription regulation</keyword>
<comment type="caution">
    <text evidence="5">The sequence shown here is derived from an EMBL/GenBank/DDBJ whole genome shotgun (WGS) entry which is preliminary data.</text>
</comment>
<accession>A0ABW3Q580</accession>
<dbReference type="SUPFAM" id="SSF46689">
    <property type="entry name" value="Homeodomain-like"/>
    <property type="match status" value="1"/>
</dbReference>
<dbReference type="InterPro" id="IPR036163">
    <property type="entry name" value="HMA_dom_sf"/>
</dbReference>
<dbReference type="RefSeq" id="WP_379883955.1">
    <property type="nucleotide sequence ID" value="NZ_JBHTLP010000003.1"/>
</dbReference>
<evidence type="ECO:0000256" key="3">
    <source>
        <dbReference type="ARBA" id="ARBA00023163"/>
    </source>
</evidence>
<keyword evidence="6" id="KW-1185">Reference proteome</keyword>
<reference evidence="6" key="1">
    <citation type="journal article" date="2019" name="Int. J. Syst. Evol. Microbiol.">
        <title>The Global Catalogue of Microorganisms (GCM) 10K type strain sequencing project: providing services to taxonomists for standard genome sequencing and annotation.</title>
        <authorList>
            <consortium name="The Broad Institute Genomics Platform"/>
            <consortium name="The Broad Institute Genome Sequencing Center for Infectious Disease"/>
            <person name="Wu L."/>
            <person name="Ma J."/>
        </authorList>
    </citation>
    <scope>NUCLEOTIDE SEQUENCE [LARGE SCALE GENOMIC DNA]</scope>
    <source>
        <strain evidence="6">CCUG 55608</strain>
    </source>
</reference>
<evidence type="ECO:0000313" key="5">
    <source>
        <dbReference type="EMBL" id="MFD1140847.1"/>
    </source>
</evidence>
<feature type="domain" description="HTH araC/xylS-type" evidence="4">
    <location>
        <begin position="73"/>
        <end position="178"/>
    </location>
</feature>
<dbReference type="EMBL" id="JBHTLP010000003">
    <property type="protein sequence ID" value="MFD1140847.1"/>
    <property type="molecule type" value="Genomic_DNA"/>
</dbReference>
<gene>
    <name evidence="5" type="ORF">ACFQ4C_06995</name>
</gene>
<dbReference type="PANTHER" id="PTHR43280">
    <property type="entry name" value="ARAC-FAMILY TRANSCRIPTIONAL REGULATOR"/>
    <property type="match status" value="1"/>
</dbReference>
<protein>
    <submittedName>
        <fullName evidence="5">AraC family transcriptional regulator</fullName>
    </submittedName>
</protein>
<organism evidence="5 6">
    <name type="scientific">Larkinella insperata</name>
    <dbReference type="NCBI Taxonomy" id="332158"/>
    <lineage>
        <taxon>Bacteria</taxon>
        <taxon>Pseudomonadati</taxon>
        <taxon>Bacteroidota</taxon>
        <taxon>Cytophagia</taxon>
        <taxon>Cytophagales</taxon>
        <taxon>Spirosomataceae</taxon>
        <taxon>Larkinella</taxon>
    </lineage>
</organism>
<sequence>METVLRIRGMVCGRCIQAVEQALKAVGVTVVKLQLGTVTLAHALSAPQLKQIKHVLEPQGFSLLLDPKVTLVEEVKASVQQLLDRQDLGDHKIRFSDLLEEALQLDYDTISAVFSGVEGTTIEKYIITKRLDKVKEWLVYSDLTLSEIAYRTGFSSVQHLSSQFKQLTGLTPSHFKAVKADRDLLRQKAFQALIS</sequence>
<evidence type="ECO:0000256" key="1">
    <source>
        <dbReference type="ARBA" id="ARBA00023015"/>
    </source>
</evidence>
<dbReference type="InterPro" id="IPR009057">
    <property type="entry name" value="Homeodomain-like_sf"/>
</dbReference>
<keyword evidence="3" id="KW-0804">Transcription</keyword>
<dbReference type="PROSITE" id="PS01124">
    <property type="entry name" value="HTH_ARAC_FAMILY_2"/>
    <property type="match status" value="1"/>
</dbReference>
<dbReference type="PANTHER" id="PTHR43280:SF2">
    <property type="entry name" value="HTH-TYPE TRANSCRIPTIONAL REGULATOR EXSA"/>
    <property type="match status" value="1"/>
</dbReference>
<name>A0ABW3Q580_9BACT</name>